<evidence type="ECO:0000256" key="4">
    <source>
        <dbReference type="RuleBase" id="RU003788"/>
    </source>
</evidence>
<dbReference type="Gene3D" id="1.10.101.10">
    <property type="entry name" value="PGBD-like superfamily/PGBD"/>
    <property type="match status" value="1"/>
</dbReference>
<dbReference type="EMBL" id="JAUSVO010000001">
    <property type="protein sequence ID" value="MDQ0435646.1"/>
    <property type="molecule type" value="Genomic_DNA"/>
</dbReference>
<gene>
    <name evidence="7" type="ORF">QO014_000016</name>
</gene>
<reference evidence="7 8" key="1">
    <citation type="submission" date="2023-07" db="EMBL/GenBank/DDBJ databases">
        <title>Genomic Encyclopedia of Type Strains, Phase IV (KMG-IV): sequencing the most valuable type-strain genomes for metagenomic binning, comparative biology and taxonomic classification.</title>
        <authorList>
            <person name="Goeker M."/>
        </authorList>
    </citation>
    <scope>NUCLEOTIDE SEQUENCE [LARGE SCALE GENOMIC DNA]</scope>
    <source>
        <strain evidence="7 8">B6-8</strain>
    </source>
</reference>
<dbReference type="SUPFAM" id="SSF47090">
    <property type="entry name" value="PGBD-like"/>
    <property type="match status" value="1"/>
</dbReference>
<dbReference type="SUPFAM" id="SSF53955">
    <property type="entry name" value="Lysozyme-like"/>
    <property type="match status" value="1"/>
</dbReference>
<dbReference type="InterPro" id="IPR033907">
    <property type="entry name" value="Endolysin_autolysin"/>
</dbReference>
<dbReference type="InterPro" id="IPR002196">
    <property type="entry name" value="Glyco_hydro_24"/>
</dbReference>
<dbReference type="InterPro" id="IPR023347">
    <property type="entry name" value="Lysozyme_dom_sf"/>
</dbReference>
<keyword evidence="4 7" id="KW-0378">Hydrolase</keyword>
<dbReference type="InterPro" id="IPR051018">
    <property type="entry name" value="Bacteriophage_GH24"/>
</dbReference>
<dbReference type="Pfam" id="PF01471">
    <property type="entry name" value="PG_binding_1"/>
    <property type="match status" value="1"/>
</dbReference>
<evidence type="ECO:0000256" key="1">
    <source>
        <dbReference type="ARBA" id="ARBA00022529"/>
    </source>
</evidence>
<organism evidence="7 8">
    <name type="scientific">Kaistia dalseonensis</name>
    <dbReference type="NCBI Taxonomy" id="410840"/>
    <lineage>
        <taxon>Bacteria</taxon>
        <taxon>Pseudomonadati</taxon>
        <taxon>Pseudomonadota</taxon>
        <taxon>Alphaproteobacteria</taxon>
        <taxon>Hyphomicrobiales</taxon>
        <taxon>Kaistiaceae</taxon>
        <taxon>Kaistia</taxon>
    </lineage>
</organism>
<evidence type="ECO:0000256" key="5">
    <source>
        <dbReference type="SAM" id="Phobius"/>
    </source>
</evidence>
<dbReference type="Gene3D" id="1.10.530.40">
    <property type="match status" value="1"/>
</dbReference>
<keyword evidence="4 7" id="KW-0326">Glycosidase</keyword>
<comment type="similarity">
    <text evidence="4">Belongs to the glycosyl hydrolase 24 family.</text>
</comment>
<keyword evidence="3" id="KW-1035">Host cytoplasm</keyword>
<accession>A0ABU0H018</accession>
<evidence type="ECO:0000313" key="8">
    <source>
        <dbReference type="Proteomes" id="UP001241603"/>
    </source>
</evidence>
<dbReference type="EC" id="3.2.1.17" evidence="4"/>
<dbReference type="PANTHER" id="PTHR38107">
    <property type="match status" value="1"/>
</dbReference>
<feature type="transmembrane region" description="Helical" evidence="5">
    <location>
        <begin position="229"/>
        <end position="246"/>
    </location>
</feature>
<comment type="catalytic activity">
    <reaction evidence="4">
        <text>Hydrolysis of (1-&gt;4)-beta-linkages between N-acetylmuramic acid and N-acetyl-D-glucosamine residues in a peptidoglycan and between N-acetyl-D-glucosamine residues in chitodextrins.</text>
        <dbReference type="EC" id="3.2.1.17"/>
    </reaction>
</comment>
<keyword evidence="8" id="KW-1185">Reference proteome</keyword>
<dbReference type="Pfam" id="PF00959">
    <property type="entry name" value="Phage_lysozyme"/>
    <property type="match status" value="1"/>
</dbReference>
<dbReference type="InterPro" id="IPR036365">
    <property type="entry name" value="PGBD-like_sf"/>
</dbReference>
<dbReference type="CDD" id="cd00737">
    <property type="entry name" value="lyz_endolysin_autolysin"/>
    <property type="match status" value="1"/>
</dbReference>
<evidence type="ECO:0000256" key="3">
    <source>
        <dbReference type="ARBA" id="ARBA00023200"/>
    </source>
</evidence>
<keyword evidence="5" id="KW-0812">Transmembrane</keyword>
<evidence type="ECO:0000259" key="6">
    <source>
        <dbReference type="Pfam" id="PF01471"/>
    </source>
</evidence>
<keyword evidence="2 4" id="KW-0081">Bacteriolytic enzyme</keyword>
<sequence>MARTSAAGLRQLVAEEGEVLRAYRDIAGVWTIGVGLTRASGVVVPVAGMVISREESARLLALALQKNYEPAVDEAMPGASAAAFDGGMSFHFNTGAIARAGWVEAWRRGDGAAVRSRLMAWSKAGGRTVEGLRRRREREADLIVNGHYAADAAPAALAHGQTGEAVRALQQDLIRLGLLEGAADGVFGAATEAAVRRFQRAHPDLTVDGLAGRATRAAIARALAARNRLATIALGGAVAGAAPVVAEGMLQPSAGLPDPVPAGPVLASPLLVLALVAGAVALVALAITGWRYRDDLRSLFNARRKD</sequence>
<keyword evidence="5" id="KW-1133">Transmembrane helix</keyword>
<feature type="domain" description="Peptidoglycan binding-like" evidence="6">
    <location>
        <begin position="162"/>
        <end position="219"/>
    </location>
</feature>
<dbReference type="Proteomes" id="UP001241603">
    <property type="component" value="Unassembled WGS sequence"/>
</dbReference>
<dbReference type="InterPro" id="IPR036366">
    <property type="entry name" value="PGBDSf"/>
</dbReference>
<comment type="caution">
    <text evidence="7">The sequence shown here is derived from an EMBL/GenBank/DDBJ whole genome shotgun (WGS) entry which is preliminary data.</text>
</comment>
<protein>
    <recommendedName>
        <fullName evidence="4">Lysozyme</fullName>
        <ecNumber evidence="4">3.2.1.17</ecNumber>
    </recommendedName>
</protein>
<keyword evidence="1 4" id="KW-0929">Antimicrobial</keyword>
<dbReference type="RefSeq" id="WP_266346620.1">
    <property type="nucleotide sequence ID" value="NZ_JAPKNG010000001.1"/>
</dbReference>
<evidence type="ECO:0000313" key="7">
    <source>
        <dbReference type="EMBL" id="MDQ0435646.1"/>
    </source>
</evidence>
<feature type="transmembrane region" description="Helical" evidence="5">
    <location>
        <begin position="266"/>
        <end position="287"/>
    </location>
</feature>
<name>A0ABU0H018_9HYPH</name>
<proteinExistence type="inferred from homology"/>
<dbReference type="PANTHER" id="PTHR38107:SF3">
    <property type="entry name" value="LYSOZYME RRRD-RELATED"/>
    <property type="match status" value="1"/>
</dbReference>
<evidence type="ECO:0000256" key="2">
    <source>
        <dbReference type="ARBA" id="ARBA00022638"/>
    </source>
</evidence>
<dbReference type="InterPro" id="IPR002477">
    <property type="entry name" value="Peptidoglycan-bd-like"/>
</dbReference>
<dbReference type="InterPro" id="IPR023346">
    <property type="entry name" value="Lysozyme-like_dom_sf"/>
</dbReference>
<keyword evidence="5" id="KW-0472">Membrane</keyword>
<dbReference type="GO" id="GO:0003796">
    <property type="term" value="F:lysozyme activity"/>
    <property type="evidence" value="ECO:0007669"/>
    <property type="project" value="UniProtKB-EC"/>
</dbReference>